<gene>
    <name evidence="3" type="ORF">SAMN05192580_2967</name>
</gene>
<proteinExistence type="inferred from homology"/>
<dbReference type="STRING" id="1166337.SAMN05192580_2967"/>
<dbReference type="Pfam" id="PF05443">
    <property type="entry name" value="ROS_MUCR"/>
    <property type="match status" value="1"/>
</dbReference>
<comment type="similarity">
    <text evidence="1">Belongs to the ros/MucR family.</text>
</comment>
<dbReference type="GO" id="GO:0003677">
    <property type="term" value="F:DNA binding"/>
    <property type="evidence" value="ECO:0007669"/>
    <property type="project" value="InterPro"/>
</dbReference>
<dbReference type="OrthoDB" id="9809693at2"/>
<evidence type="ECO:0000256" key="2">
    <source>
        <dbReference type="SAM" id="MobiDB-lite"/>
    </source>
</evidence>
<dbReference type="Gene3D" id="1.10.10.1550">
    <property type="entry name" value="ROS/MUCR transcriptional regulator protein"/>
    <property type="match status" value="1"/>
</dbReference>
<feature type="region of interest" description="Disordered" evidence="2">
    <location>
        <begin position="128"/>
        <end position="203"/>
    </location>
</feature>
<accession>A0A1I6LMH8</accession>
<keyword evidence="4" id="KW-1185">Reference proteome</keyword>
<sequence length="203" mass="21763">MADTSDETLLTLTADIVAAYVTNNRLPAQDVAPVIQQVHATLAGLGKPVEAPAEQQKPAVPVRSSIKPDHLVSLESGKKMKMLKRYLMTNYGMTPEDYRKKWGLPSDYPMVAPNYSESRKALAKAIGLGRKPRDADEAEGAEPELDIAEAPVDETPAEAAPAEKPAPKRRGKAAAKPAAVEEPAAEAEPAPAPKRRGRKPKGE</sequence>
<dbReference type="EMBL" id="FOZG01000002">
    <property type="protein sequence ID" value="SFS04619.1"/>
    <property type="molecule type" value="Genomic_DNA"/>
</dbReference>
<feature type="compositionally biased region" description="Low complexity" evidence="2">
    <location>
        <begin position="174"/>
        <end position="189"/>
    </location>
</feature>
<reference evidence="3 4" key="1">
    <citation type="submission" date="2016-10" db="EMBL/GenBank/DDBJ databases">
        <authorList>
            <person name="de Groot N.N."/>
        </authorList>
    </citation>
    <scope>NUCLEOTIDE SEQUENCE [LARGE SCALE GENOMIC DNA]</scope>
    <source>
        <strain evidence="3 4">S5-249</strain>
    </source>
</reference>
<dbReference type="InterPro" id="IPR041920">
    <property type="entry name" value="ROS/MUCR_sf"/>
</dbReference>
<dbReference type="GO" id="GO:0008270">
    <property type="term" value="F:zinc ion binding"/>
    <property type="evidence" value="ECO:0007669"/>
    <property type="project" value="InterPro"/>
</dbReference>
<dbReference type="InterPro" id="IPR008807">
    <property type="entry name" value="ROS_MUCR"/>
</dbReference>
<feature type="compositionally biased region" description="Acidic residues" evidence="2">
    <location>
        <begin position="136"/>
        <end position="156"/>
    </location>
</feature>
<dbReference type="RefSeq" id="WP_093315750.1">
    <property type="nucleotide sequence ID" value="NZ_FOZG01000002.1"/>
</dbReference>
<name>A0A1I6LMH8_9SPHN</name>
<evidence type="ECO:0000256" key="1">
    <source>
        <dbReference type="ARBA" id="ARBA00007031"/>
    </source>
</evidence>
<feature type="compositionally biased region" description="Basic residues" evidence="2">
    <location>
        <begin position="193"/>
        <end position="203"/>
    </location>
</feature>
<organism evidence="3 4">
    <name type="scientific">Sphingomonas jatrophae</name>
    <dbReference type="NCBI Taxonomy" id="1166337"/>
    <lineage>
        <taxon>Bacteria</taxon>
        <taxon>Pseudomonadati</taxon>
        <taxon>Pseudomonadota</taxon>
        <taxon>Alphaproteobacteria</taxon>
        <taxon>Sphingomonadales</taxon>
        <taxon>Sphingomonadaceae</taxon>
        <taxon>Sphingomonas</taxon>
    </lineage>
</organism>
<dbReference type="GO" id="GO:0006355">
    <property type="term" value="P:regulation of DNA-templated transcription"/>
    <property type="evidence" value="ECO:0007669"/>
    <property type="project" value="InterPro"/>
</dbReference>
<evidence type="ECO:0000313" key="3">
    <source>
        <dbReference type="EMBL" id="SFS04619.1"/>
    </source>
</evidence>
<dbReference type="Proteomes" id="UP000198824">
    <property type="component" value="Unassembled WGS sequence"/>
</dbReference>
<protein>
    <submittedName>
        <fullName evidence="3">Transcriptional regulator, MucR family</fullName>
    </submittedName>
</protein>
<dbReference type="AlphaFoldDB" id="A0A1I6LMH8"/>
<evidence type="ECO:0000313" key="4">
    <source>
        <dbReference type="Proteomes" id="UP000198824"/>
    </source>
</evidence>